<dbReference type="InterPro" id="IPR000795">
    <property type="entry name" value="T_Tr_GTP-bd_dom"/>
</dbReference>
<comment type="caution">
    <text evidence="5">The sequence shown here is derived from an EMBL/GenBank/DDBJ whole genome shotgun (WGS) entry which is preliminary data.</text>
</comment>
<evidence type="ECO:0000313" key="6">
    <source>
        <dbReference type="Proteomes" id="UP000789901"/>
    </source>
</evidence>
<dbReference type="InterPro" id="IPR015946">
    <property type="entry name" value="KH_dom-like_a/b"/>
</dbReference>
<reference evidence="5 6" key="1">
    <citation type="submission" date="2021-06" db="EMBL/GenBank/DDBJ databases">
        <authorList>
            <person name="Kallberg Y."/>
            <person name="Tangrot J."/>
            <person name="Rosling A."/>
        </authorList>
    </citation>
    <scope>NUCLEOTIDE SEQUENCE [LARGE SCALE GENOMIC DNA]</scope>
    <source>
        <strain evidence="5 6">120-4 pot B 10/14</strain>
    </source>
</reference>
<evidence type="ECO:0000259" key="3">
    <source>
        <dbReference type="Pfam" id="PF00931"/>
    </source>
</evidence>
<dbReference type="Pfam" id="PF14714">
    <property type="entry name" value="KH_dom-like"/>
    <property type="match status" value="1"/>
</dbReference>
<dbReference type="InterPro" id="IPR027368">
    <property type="entry name" value="MnmE_dom2"/>
</dbReference>
<evidence type="ECO:0000313" key="5">
    <source>
        <dbReference type="EMBL" id="CAG8690019.1"/>
    </source>
</evidence>
<keyword evidence="1" id="KW-0175">Coiled coil</keyword>
<evidence type="ECO:0000259" key="2">
    <source>
        <dbReference type="Pfam" id="PF00009"/>
    </source>
</evidence>
<dbReference type="InterPro" id="IPR027417">
    <property type="entry name" value="P-loop_NTPase"/>
</dbReference>
<dbReference type="InterPro" id="IPR002182">
    <property type="entry name" value="NB-ARC"/>
</dbReference>
<sequence length="268" mass="30676">MKIITIIGHKGVGKTTLFRQITKKYSQPENSLKSSPIVNYTEGTNLDKLAEQITTLLPHSSGENTNQKENQLKLLIFGPPNSGKSTLMNYLLKENRSLATPIAGTTQEPQILQIVNLGEKHNKPLVIIINKCDLLEEKEELKEELKSRLKSLNYAPVIYTSALKGTGIKSLLKVLEKMLEQAQKKLSRKELAEVVEKMLLNNPPKYFKGNKLKIYFAKQEPGLIQTFLFFVNNPQWAHFSYQRYITNYLRKNLELDYLPIKVIFKKSV</sequence>
<dbReference type="PRINTS" id="PR00449">
    <property type="entry name" value="RASTRNSFRMNG"/>
</dbReference>
<accession>A0ABN7UWA1</accession>
<feature type="domain" description="GTPase Der C-terminal KH-domain-like" evidence="4">
    <location>
        <begin position="185"/>
        <end position="265"/>
    </location>
</feature>
<protein>
    <submittedName>
        <fullName evidence="5">10010_t:CDS:1</fullName>
    </submittedName>
</protein>
<feature type="coiled-coil region" evidence="1">
    <location>
        <begin position="135"/>
        <end position="192"/>
    </location>
</feature>
<feature type="domain" description="NB-ARC" evidence="3">
    <location>
        <begin position="2"/>
        <end position="93"/>
    </location>
</feature>
<keyword evidence="6" id="KW-1185">Reference proteome</keyword>
<dbReference type="Gene3D" id="3.40.50.300">
    <property type="entry name" value="P-loop containing nucleotide triphosphate hydrolases"/>
    <property type="match status" value="2"/>
</dbReference>
<evidence type="ECO:0000259" key="4">
    <source>
        <dbReference type="Pfam" id="PF14714"/>
    </source>
</evidence>
<dbReference type="EMBL" id="CAJVQB010006706">
    <property type="protein sequence ID" value="CAG8690019.1"/>
    <property type="molecule type" value="Genomic_DNA"/>
</dbReference>
<dbReference type="Pfam" id="PF00931">
    <property type="entry name" value="NB-ARC"/>
    <property type="match status" value="1"/>
</dbReference>
<evidence type="ECO:0000256" key="1">
    <source>
        <dbReference type="SAM" id="Coils"/>
    </source>
</evidence>
<proteinExistence type="predicted"/>
<dbReference type="PANTHER" id="PTHR43834">
    <property type="entry name" value="GTPASE DER"/>
    <property type="match status" value="1"/>
</dbReference>
<dbReference type="Proteomes" id="UP000789901">
    <property type="component" value="Unassembled WGS sequence"/>
</dbReference>
<name>A0ABN7UWA1_GIGMA</name>
<dbReference type="PANTHER" id="PTHR43834:SF6">
    <property type="entry name" value="GTPASE DER"/>
    <property type="match status" value="1"/>
</dbReference>
<dbReference type="Gene3D" id="3.30.300.20">
    <property type="match status" value="1"/>
</dbReference>
<dbReference type="SUPFAM" id="SSF52540">
    <property type="entry name" value="P-loop containing nucleoside triphosphate hydrolases"/>
    <property type="match status" value="2"/>
</dbReference>
<dbReference type="InterPro" id="IPR032859">
    <property type="entry name" value="KH_dom-like"/>
</dbReference>
<organism evidence="5 6">
    <name type="scientific">Gigaspora margarita</name>
    <dbReference type="NCBI Taxonomy" id="4874"/>
    <lineage>
        <taxon>Eukaryota</taxon>
        <taxon>Fungi</taxon>
        <taxon>Fungi incertae sedis</taxon>
        <taxon>Mucoromycota</taxon>
        <taxon>Glomeromycotina</taxon>
        <taxon>Glomeromycetes</taxon>
        <taxon>Diversisporales</taxon>
        <taxon>Gigasporaceae</taxon>
        <taxon>Gigaspora</taxon>
    </lineage>
</organism>
<dbReference type="Pfam" id="PF00009">
    <property type="entry name" value="GTP_EFTU"/>
    <property type="match status" value="1"/>
</dbReference>
<gene>
    <name evidence="5" type="ORF">GMARGA_LOCUS11451</name>
</gene>
<dbReference type="Gene3D" id="1.20.120.430">
    <property type="entry name" value="tRNA modification GTPase MnmE domain 2"/>
    <property type="match status" value="1"/>
</dbReference>
<feature type="domain" description="Tr-type G" evidence="2">
    <location>
        <begin position="107"/>
        <end position="180"/>
    </location>
</feature>